<dbReference type="HOGENOM" id="CLU_046525_4_1_0"/>
<keyword evidence="7" id="KW-1185">Reference proteome</keyword>
<gene>
    <name evidence="6" type="ordered locus">Fnod_1685</name>
</gene>
<proteinExistence type="predicted"/>
<dbReference type="PRINTS" id="PR00335">
    <property type="entry name" value="KUPTAKETRKA"/>
</dbReference>
<dbReference type="KEGG" id="fno:Fnod_1685"/>
<dbReference type="PROSITE" id="PS51201">
    <property type="entry name" value="RCK_N"/>
    <property type="match status" value="1"/>
</dbReference>
<dbReference type="InterPro" id="IPR006036">
    <property type="entry name" value="K_uptake_TrkA"/>
</dbReference>
<dbReference type="GO" id="GO:0005886">
    <property type="term" value="C:plasma membrane"/>
    <property type="evidence" value="ECO:0007669"/>
    <property type="project" value="InterPro"/>
</dbReference>
<evidence type="ECO:0000313" key="6">
    <source>
        <dbReference type="EMBL" id="ABS61520.1"/>
    </source>
</evidence>
<protein>
    <submittedName>
        <fullName evidence="6">TrkA-N domain protein</fullName>
    </submittedName>
</protein>
<evidence type="ECO:0000256" key="4">
    <source>
        <dbReference type="ARBA" id="ARBA00023065"/>
    </source>
</evidence>
<accession>A7HNN7</accession>
<feature type="domain" description="RCK N-terminal" evidence="5">
    <location>
        <begin position="7"/>
        <end position="125"/>
    </location>
</feature>
<dbReference type="PANTHER" id="PTHR43833">
    <property type="entry name" value="POTASSIUM CHANNEL PROTEIN 2-RELATED-RELATED"/>
    <property type="match status" value="1"/>
</dbReference>
<evidence type="ECO:0000256" key="3">
    <source>
        <dbReference type="ARBA" id="ARBA00022958"/>
    </source>
</evidence>
<reference evidence="6 7" key="1">
    <citation type="submission" date="2007-07" db="EMBL/GenBank/DDBJ databases">
        <title>Complete sequence of Fervidobacterium nodosum Rt17-B1.</title>
        <authorList>
            <consortium name="US DOE Joint Genome Institute"/>
            <person name="Copeland A."/>
            <person name="Lucas S."/>
            <person name="Lapidus A."/>
            <person name="Barry K."/>
            <person name="Glavina del Rio T."/>
            <person name="Dalin E."/>
            <person name="Tice H."/>
            <person name="Pitluck S."/>
            <person name="Saunders E."/>
            <person name="Brettin T."/>
            <person name="Bruce D."/>
            <person name="Detter J.C."/>
            <person name="Han C."/>
            <person name="Schmutz J."/>
            <person name="Larimer F."/>
            <person name="Land M."/>
            <person name="Hauser L."/>
            <person name="Kyrpides N."/>
            <person name="Mikhailova N."/>
            <person name="Nelson K."/>
            <person name="Gogarten J.P."/>
            <person name="Noll K."/>
            <person name="Richardson P."/>
        </authorList>
    </citation>
    <scope>NUCLEOTIDE SEQUENCE [LARGE SCALE GENOMIC DNA]</scope>
    <source>
        <strain evidence="7">ATCC 35602 / DSM 5306 / Rt17-B1</strain>
    </source>
</reference>
<keyword evidence="4" id="KW-0406">Ion transport</keyword>
<dbReference type="InterPro" id="IPR003148">
    <property type="entry name" value="RCK_N"/>
</dbReference>
<reference evidence="6 7" key="2">
    <citation type="journal article" date="2009" name="Proc. Natl. Acad. Sci. U.S.A.">
        <title>On the chimeric nature, thermophilic origin, and phylogenetic placement of the Thermotogales.</title>
        <authorList>
            <person name="Zhaxybayeva O."/>
            <person name="Swithers K.S."/>
            <person name="Lapierre P."/>
            <person name="Fournier G.P."/>
            <person name="Bickhart D.M."/>
            <person name="DeBoy R.T."/>
            <person name="Nelson K.E."/>
            <person name="Nesbo C.L."/>
            <person name="Doolittle W.F."/>
            <person name="Gogarten J.P."/>
            <person name="Noll K.M."/>
        </authorList>
    </citation>
    <scope>NUCLEOTIDE SEQUENCE [LARGE SCALE GENOMIC DNA]</scope>
    <source>
        <strain evidence="7">ATCC 35602 / DSM 5306 / Rt17-B1</strain>
    </source>
</reference>
<evidence type="ECO:0000256" key="1">
    <source>
        <dbReference type="ARBA" id="ARBA00022448"/>
    </source>
</evidence>
<dbReference type="STRING" id="381764.Fnod_1685"/>
<dbReference type="AlphaFoldDB" id="A7HNN7"/>
<dbReference type="Pfam" id="PF02254">
    <property type="entry name" value="TrkA_N"/>
    <property type="match status" value="1"/>
</dbReference>
<dbReference type="InterPro" id="IPR036291">
    <property type="entry name" value="NAD(P)-bd_dom_sf"/>
</dbReference>
<dbReference type="Gene3D" id="3.40.50.720">
    <property type="entry name" value="NAD(P)-binding Rossmann-like Domain"/>
    <property type="match status" value="1"/>
</dbReference>
<dbReference type="eggNOG" id="COG0569">
    <property type="taxonomic scope" value="Bacteria"/>
</dbReference>
<dbReference type="EMBL" id="CP000771">
    <property type="protein sequence ID" value="ABS61520.1"/>
    <property type="molecule type" value="Genomic_DNA"/>
</dbReference>
<evidence type="ECO:0000313" key="7">
    <source>
        <dbReference type="Proteomes" id="UP000002415"/>
    </source>
</evidence>
<dbReference type="GO" id="GO:0015079">
    <property type="term" value="F:potassium ion transmembrane transporter activity"/>
    <property type="evidence" value="ECO:0007669"/>
    <property type="project" value="InterPro"/>
</dbReference>
<dbReference type="Proteomes" id="UP000002415">
    <property type="component" value="Chromosome"/>
</dbReference>
<keyword evidence="1" id="KW-0813">Transport</keyword>
<organism evidence="6 7">
    <name type="scientific">Fervidobacterium nodosum (strain ATCC 35602 / DSM 5306 / Rt17-B1)</name>
    <dbReference type="NCBI Taxonomy" id="381764"/>
    <lineage>
        <taxon>Bacteria</taxon>
        <taxon>Thermotogati</taxon>
        <taxon>Thermotogota</taxon>
        <taxon>Thermotogae</taxon>
        <taxon>Thermotogales</taxon>
        <taxon>Fervidobacteriaceae</taxon>
        <taxon>Fervidobacterium</taxon>
    </lineage>
</organism>
<sequence>MRTINYKFYVIVVGCGRVGLEVAYRLSNIGFNVTIVDKNPEMTENLPEDYGGFVIVGDATERETMERAKADKADILIATTDDDTTNYFVCLVGAKIFGIPNVLSLVNNRENVNLFEKSGINVISPVSLAIESFERSILEGIEHLSDFMVGEKR</sequence>
<keyword evidence="2" id="KW-0633">Potassium transport</keyword>
<keyword evidence="3" id="KW-0630">Potassium</keyword>
<evidence type="ECO:0000259" key="5">
    <source>
        <dbReference type="PROSITE" id="PS51201"/>
    </source>
</evidence>
<dbReference type="SUPFAM" id="SSF51735">
    <property type="entry name" value="NAD(P)-binding Rossmann-fold domains"/>
    <property type="match status" value="1"/>
</dbReference>
<evidence type="ECO:0000256" key="2">
    <source>
        <dbReference type="ARBA" id="ARBA00022538"/>
    </source>
</evidence>
<name>A7HNN7_FERNB</name>
<dbReference type="PANTHER" id="PTHR43833:SF5">
    <property type="entry name" value="TRK SYSTEM POTASSIUM UPTAKE PROTEIN TRKA"/>
    <property type="match status" value="1"/>
</dbReference>
<dbReference type="InterPro" id="IPR050721">
    <property type="entry name" value="Trk_Ktr_HKT_K-transport"/>
</dbReference>